<name>A0A4C1ZXM1_EUMVA</name>
<keyword evidence="1" id="KW-0808">Transferase</keyword>
<evidence type="ECO:0000313" key="2">
    <source>
        <dbReference type="Proteomes" id="UP000299102"/>
    </source>
</evidence>
<dbReference type="Proteomes" id="UP000299102">
    <property type="component" value="Unassembled WGS sequence"/>
</dbReference>
<proteinExistence type="predicted"/>
<gene>
    <name evidence="1" type="primary">RTase</name>
    <name evidence="1" type="ORF">EVAR_100497_1</name>
</gene>
<dbReference type="OrthoDB" id="412981at2759"/>
<keyword evidence="1" id="KW-0695">RNA-directed DNA polymerase</keyword>
<organism evidence="1 2">
    <name type="scientific">Eumeta variegata</name>
    <name type="common">Bagworm moth</name>
    <name type="synonym">Eumeta japonica</name>
    <dbReference type="NCBI Taxonomy" id="151549"/>
    <lineage>
        <taxon>Eukaryota</taxon>
        <taxon>Metazoa</taxon>
        <taxon>Ecdysozoa</taxon>
        <taxon>Arthropoda</taxon>
        <taxon>Hexapoda</taxon>
        <taxon>Insecta</taxon>
        <taxon>Pterygota</taxon>
        <taxon>Neoptera</taxon>
        <taxon>Endopterygota</taxon>
        <taxon>Lepidoptera</taxon>
        <taxon>Glossata</taxon>
        <taxon>Ditrysia</taxon>
        <taxon>Tineoidea</taxon>
        <taxon>Psychidae</taxon>
        <taxon>Oiketicinae</taxon>
        <taxon>Eumeta</taxon>
    </lineage>
</organism>
<evidence type="ECO:0000313" key="1">
    <source>
        <dbReference type="EMBL" id="GBP92740.1"/>
    </source>
</evidence>
<comment type="caution">
    <text evidence="1">The sequence shown here is derived from an EMBL/GenBank/DDBJ whole genome shotgun (WGS) entry which is preliminary data.</text>
</comment>
<sequence length="176" mass="20591">MPPKLRLRGQEVEWQTRVRYLGVHIDRSMRMAAQVEHVIHQSRAARSMLRPVLRSHLPLRAKVALYIGYIHSRLTFTATARYVLCSASQRKRIQAQQNIAQRMIAGAGRYVLNDVIARDLCIETVEEFIQRIARRMYDIENQGPYEFLRNIVPMHERSLSGRHLPRELIKTLPPKK</sequence>
<dbReference type="EMBL" id="BGZK01002304">
    <property type="protein sequence ID" value="GBP92740.1"/>
    <property type="molecule type" value="Genomic_DNA"/>
</dbReference>
<keyword evidence="1" id="KW-0548">Nucleotidyltransferase</keyword>
<reference evidence="1 2" key="1">
    <citation type="journal article" date="2019" name="Commun. Biol.">
        <title>The bagworm genome reveals a unique fibroin gene that provides high tensile strength.</title>
        <authorList>
            <person name="Kono N."/>
            <person name="Nakamura H."/>
            <person name="Ohtoshi R."/>
            <person name="Tomita M."/>
            <person name="Numata K."/>
            <person name="Arakawa K."/>
        </authorList>
    </citation>
    <scope>NUCLEOTIDE SEQUENCE [LARGE SCALE GENOMIC DNA]</scope>
</reference>
<dbReference type="GO" id="GO:0003964">
    <property type="term" value="F:RNA-directed DNA polymerase activity"/>
    <property type="evidence" value="ECO:0007669"/>
    <property type="project" value="UniProtKB-KW"/>
</dbReference>
<keyword evidence="2" id="KW-1185">Reference proteome</keyword>
<accession>A0A4C1ZXM1</accession>
<protein>
    <submittedName>
        <fullName evidence="1">Probable RNA-directed DNA polymerase from transposon BS</fullName>
    </submittedName>
</protein>
<dbReference type="AlphaFoldDB" id="A0A4C1ZXM1"/>